<dbReference type="AlphaFoldDB" id="A0A844F4S9"/>
<dbReference type="InterPro" id="IPR050490">
    <property type="entry name" value="Bact_solute-bd_prot1"/>
</dbReference>
<reference evidence="7 8" key="1">
    <citation type="submission" date="2019-08" db="EMBL/GenBank/DDBJ databases">
        <title>In-depth cultivation of the pig gut microbiome towards novel bacterial diversity and tailored functional studies.</title>
        <authorList>
            <person name="Wylensek D."/>
            <person name="Hitch T.C.A."/>
            <person name="Clavel T."/>
        </authorList>
    </citation>
    <scope>NUCLEOTIDE SEQUENCE [LARGE SCALE GENOMIC DNA]</scope>
    <source>
        <strain evidence="7 8">BL-389-WT-3D</strain>
    </source>
</reference>
<dbReference type="PANTHER" id="PTHR43649">
    <property type="entry name" value="ARABINOSE-BINDING PROTEIN-RELATED"/>
    <property type="match status" value="1"/>
</dbReference>
<protein>
    <submittedName>
        <fullName evidence="7">Sugar ABC transporter substrate-binding protein</fullName>
    </submittedName>
</protein>
<evidence type="ECO:0000313" key="7">
    <source>
        <dbReference type="EMBL" id="MSS41258.1"/>
    </source>
</evidence>
<comment type="caution">
    <text evidence="7">The sequence shown here is derived from an EMBL/GenBank/DDBJ whole genome shotgun (WGS) entry which is preliminary data.</text>
</comment>
<sequence>MKKVTLLKKGLSAVLAGTMVLGLAACASGSGGDSKDEGGDKSVTLKWQQWWAVECPEGYVQDIVDKYEKETGVKIELLSAPFADTKTQITSGASTGTVADIVSVDSSWVYDFADQGILTNQSDLMDKDGFDQDIIDSEWQVDGSTYAVPVVNFAYPMYANQDILDEAGVTELPKTWSEFEAACQKIKDAGYYPFALNLDTTSPSGIQNSYMGFAWASGIKIKDEDGNYNIADNADMKAFAEYMKGLNDKGYIYPGMSSLTEADMSSKFCSGEIAFHINSAALLTSYRKEAPDMNITGAPIPVKDDYTGDKGMCVASWALGVTEKSEHKAEAMKFIEYLLSGADGKDGSICADLAVTQSAFPNSTLAKPDYSGADEVFQDIYDMYQGGYPINEFTGMKEANTIMTDYINELVPYMDGKQDVDTFLGKVQKDIDEVYGK</sequence>
<dbReference type="SUPFAM" id="SSF53850">
    <property type="entry name" value="Periplasmic binding protein-like II"/>
    <property type="match status" value="1"/>
</dbReference>
<organism evidence="7 8">
    <name type="scientific">Clostridium scindens (strain JCM 10418 / VPI 12708)</name>
    <dbReference type="NCBI Taxonomy" id="29347"/>
    <lineage>
        <taxon>Bacteria</taxon>
        <taxon>Bacillati</taxon>
        <taxon>Bacillota</taxon>
        <taxon>Clostridia</taxon>
        <taxon>Lachnospirales</taxon>
        <taxon>Lachnospiraceae</taxon>
    </lineage>
</organism>
<dbReference type="Gene3D" id="3.40.190.10">
    <property type="entry name" value="Periplasmic binding protein-like II"/>
    <property type="match status" value="1"/>
</dbReference>
<evidence type="ECO:0000313" key="8">
    <source>
        <dbReference type="Proteomes" id="UP000462363"/>
    </source>
</evidence>
<accession>A0A844F4S9</accession>
<dbReference type="EMBL" id="VUMB01000030">
    <property type="protein sequence ID" value="MSS41258.1"/>
    <property type="molecule type" value="Genomic_DNA"/>
</dbReference>
<evidence type="ECO:0000256" key="5">
    <source>
        <dbReference type="ARBA" id="ARBA00023288"/>
    </source>
</evidence>
<proteinExistence type="predicted"/>
<evidence type="ECO:0000256" key="1">
    <source>
        <dbReference type="ARBA" id="ARBA00022475"/>
    </source>
</evidence>
<keyword evidence="2 6" id="KW-0732">Signal</keyword>
<dbReference type="PROSITE" id="PS51257">
    <property type="entry name" value="PROKAR_LIPOPROTEIN"/>
    <property type="match status" value="1"/>
</dbReference>
<keyword evidence="5" id="KW-0449">Lipoprotein</keyword>
<evidence type="ECO:0000256" key="4">
    <source>
        <dbReference type="ARBA" id="ARBA00023139"/>
    </source>
</evidence>
<feature type="signal peptide" evidence="6">
    <location>
        <begin position="1"/>
        <end position="24"/>
    </location>
</feature>
<dbReference type="GeneID" id="62696161"/>
<dbReference type="Pfam" id="PF01547">
    <property type="entry name" value="SBP_bac_1"/>
    <property type="match status" value="1"/>
</dbReference>
<dbReference type="CDD" id="cd13585">
    <property type="entry name" value="PBP2_TMBP_like"/>
    <property type="match status" value="1"/>
</dbReference>
<feature type="chain" id="PRO_5039175791" evidence="6">
    <location>
        <begin position="25"/>
        <end position="437"/>
    </location>
</feature>
<name>A0A844F4S9_CLOSV</name>
<dbReference type="RefSeq" id="WP_004608173.1">
    <property type="nucleotide sequence ID" value="NZ_AP025569.1"/>
</dbReference>
<keyword evidence="1" id="KW-1003">Cell membrane</keyword>
<dbReference type="Proteomes" id="UP000462363">
    <property type="component" value="Unassembled WGS sequence"/>
</dbReference>
<evidence type="ECO:0000256" key="6">
    <source>
        <dbReference type="SAM" id="SignalP"/>
    </source>
</evidence>
<evidence type="ECO:0000256" key="3">
    <source>
        <dbReference type="ARBA" id="ARBA00023136"/>
    </source>
</evidence>
<keyword evidence="4" id="KW-0564">Palmitate</keyword>
<dbReference type="PANTHER" id="PTHR43649:SF33">
    <property type="entry name" value="POLYGALACTURONAN_RHAMNOGALACTURONAN-BINDING PROTEIN YTCQ"/>
    <property type="match status" value="1"/>
</dbReference>
<evidence type="ECO:0000256" key="2">
    <source>
        <dbReference type="ARBA" id="ARBA00022729"/>
    </source>
</evidence>
<dbReference type="InterPro" id="IPR006059">
    <property type="entry name" value="SBP"/>
</dbReference>
<keyword evidence="3" id="KW-0472">Membrane</keyword>
<gene>
    <name evidence="7" type="ORF">FYJ37_13110</name>
</gene>